<comment type="similarity">
    <text evidence="4">Belongs to the acetyltransferase family. RimJ subfamily.</text>
</comment>
<dbReference type="Pfam" id="PF19581">
    <property type="entry name" value="Glyoxalase_7"/>
    <property type="match status" value="1"/>
</dbReference>
<evidence type="ECO:0000313" key="7">
    <source>
        <dbReference type="Proteomes" id="UP000654471"/>
    </source>
</evidence>
<keyword evidence="7" id="KW-1185">Reference proteome</keyword>
<protein>
    <recommendedName>
        <fullName evidence="5">N-acetyltransferase domain-containing protein</fullName>
    </recommendedName>
</protein>
<dbReference type="InterPro" id="IPR051531">
    <property type="entry name" value="N-acetyltransferase"/>
</dbReference>
<dbReference type="InterPro" id="IPR000182">
    <property type="entry name" value="GNAT_dom"/>
</dbReference>
<accession>A0ABQ2V9Q8</accession>
<dbReference type="CDD" id="cd08349">
    <property type="entry name" value="BLMA_like"/>
    <property type="match status" value="1"/>
</dbReference>
<evidence type="ECO:0000256" key="2">
    <source>
        <dbReference type="ARBA" id="ARBA00023251"/>
    </source>
</evidence>
<dbReference type="PANTHER" id="PTHR43792">
    <property type="entry name" value="GNAT FAMILY, PUTATIVE (AFU_ORTHOLOGUE AFUA_3G00765)-RELATED-RELATED"/>
    <property type="match status" value="1"/>
</dbReference>
<dbReference type="Gene3D" id="3.10.180.10">
    <property type="entry name" value="2,3-Dihydroxybiphenyl 1,2-Dioxygenase, domain 1"/>
    <property type="match status" value="1"/>
</dbReference>
<proteinExistence type="inferred from homology"/>
<name>A0ABQ2V9Q8_9ACTN</name>
<keyword evidence="3" id="KW-0012">Acyltransferase</keyword>
<dbReference type="SUPFAM" id="SSF55729">
    <property type="entry name" value="Acyl-CoA N-acyltransferases (Nat)"/>
    <property type="match status" value="1"/>
</dbReference>
<evidence type="ECO:0000256" key="1">
    <source>
        <dbReference type="ARBA" id="ARBA00022679"/>
    </source>
</evidence>
<evidence type="ECO:0000256" key="4">
    <source>
        <dbReference type="ARBA" id="ARBA00038502"/>
    </source>
</evidence>
<sequence length="372" mass="41201">MALTSAPMRPRRPARTGSVRTWAAAVRAGWAAAPESRLATLRSPSYDLPMTSSDDRYLARGPRVGIRHFTAADREEFTTLARQSAELHHPWLYPPVTDDAYDGYLARLQEPAREGFLICEHASGRIAGYLTVNNIVHGAFRCGAIGYGAFAHAAGRGLMGEGLRLVLHHAFGELGLHRLEVNIQPDNRQSIALVRRAGFRLEGFSPDFLFIDGAWRGHQRWAMTSEMLQDGTTGSTRSRDTPQPVVLQRPVPVFRIFDPAKAKEFYVGYLGCAVDWEHRFEPGTPLYTQVSRGGLVLHLSEHHGDATPGSTVYTELSGVRALHAELAAREYPFQRPGLVEDEFGTSLTLTDPFGNRLRFNEPGGAEKEDQRG</sequence>
<evidence type="ECO:0000313" key="6">
    <source>
        <dbReference type="EMBL" id="GGU74102.1"/>
    </source>
</evidence>
<feature type="domain" description="N-acetyltransferase" evidence="5">
    <location>
        <begin position="64"/>
        <end position="226"/>
    </location>
</feature>
<organism evidence="6 7">
    <name type="scientific">Streptomyces albospinus</name>
    <dbReference type="NCBI Taxonomy" id="285515"/>
    <lineage>
        <taxon>Bacteria</taxon>
        <taxon>Bacillati</taxon>
        <taxon>Actinomycetota</taxon>
        <taxon>Actinomycetes</taxon>
        <taxon>Kitasatosporales</taxon>
        <taxon>Streptomycetaceae</taxon>
        <taxon>Streptomyces</taxon>
    </lineage>
</organism>
<dbReference type="Pfam" id="PF13302">
    <property type="entry name" value="Acetyltransf_3"/>
    <property type="match status" value="1"/>
</dbReference>
<dbReference type="EMBL" id="BMRP01000016">
    <property type="protein sequence ID" value="GGU74102.1"/>
    <property type="molecule type" value="Genomic_DNA"/>
</dbReference>
<keyword evidence="2" id="KW-0046">Antibiotic resistance</keyword>
<dbReference type="Proteomes" id="UP000654471">
    <property type="component" value="Unassembled WGS sequence"/>
</dbReference>
<dbReference type="PANTHER" id="PTHR43792:SF8">
    <property type="entry name" value="[RIBOSOMAL PROTEIN US5]-ALANINE N-ACETYLTRANSFERASE"/>
    <property type="match status" value="1"/>
</dbReference>
<dbReference type="Gene3D" id="3.40.630.30">
    <property type="match status" value="1"/>
</dbReference>
<keyword evidence="1" id="KW-0808">Transferase</keyword>
<dbReference type="PROSITE" id="PS51186">
    <property type="entry name" value="GNAT"/>
    <property type="match status" value="1"/>
</dbReference>
<evidence type="ECO:0000259" key="5">
    <source>
        <dbReference type="PROSITE" id="PS51186"/>
    </source>
</evidence>
<dbReference type="SUPFAM" id="SSF54593">
    <property type="entry name" value="Glyoxalase/Bleomycin resistance protein/Dihydroxybiphenyl dioxygenase"/>
    <property type="match status" value="1"/>
</dbReference>
<dbReference type="InterPro" id="IPR029068">
    <property type="entry name" value="Glyas_Bleomycin-R_OHBP_Dase"/>
</dbReference>
<comment type="caution">
    <text evidence="6">The sequence shown here is derived from an EMBL/GenBank/DDBJ whole genome shotgun (WGS) entry which is preliminary data.</text>
</comment>
<evidence type="ECO:0000256" key="3">
    <source>
        <dbReference type="ARBA" id="ARBA00023315"/>
    </source>
</evidence>
<gene>
    <name evidence="6" type="ORF">GCM10010211_44940</name>
</gene>
<dbReference type="InterPro" id="IPR000335">
    <property type="entry name" value="Bleomycin-R"/>
</dbReference>
<dbReference type="InterPro" id="IPR016181">
    <property type="entry name" value="Acyl_CoA_acyltransferase"/>
</dbReference>
<reference evidence="7" key="1">
    <citation type="journal article" date="2019" name="Int. J. Syst. Evol. Microbiol.">
        <title>The Global Catalogue of Microorganisms (GCM) 10K type strain sequencing project: providing services to taxonomists for standard genome sequencing and annotation.</title>
        <authorList>
            <consortium name="The Broad Institute Genomics Platform"/>
            <consortium name="The Broad Institute Genome Sequencing Center for Infectious Disease"/>
            <person name="Wu L."/>
            <person name="Ma J."/>
        </authorList>
    </citation>
    <scope>NUCLEOTIDE SEQUENCE [LARGE SCALE GENOMIC DNA]</scope>
    <source>
        <strain evidence="7">JCM 3399</strain>
    </source>
</reference>